<name>A0A432V6U2_9HYPH</name>
<feature type="coiled-coil region" evidence="1">
    <location>
        <begin position="94"/>
        <end position="142"/>
    </location>
</feature>
<comment type="caution">
    <text evidence="3">The sequence shown here is derived from an EMBL/GenBank/DDBJ whole genome shotgun (WGS) entry which is preliminary data.</text>
</comment>
<evidence type="ECO:0000313" key="4">
    <source>
        <dbReference type="Proteomes" id="UP000281647"/>
    </source>
</evidence>
<keyword evidence="4" id="KW-1185">Reference proteome</keyword>
<evidence type="ECO:0000256" key="2">
    <source>
        <dbReference type="SAM" id="MobiDB-lite"/>
    </source>
</evidence>
<keyword evidence="1" id="KW-0175">Coiled coil</keyword>
<dbReference type="RefSeq" id="WP_128626765.1">
    <property type="nucleotide sequence ID" value="NZ_RKST01000008.1"/>
</dbReference>
<accession>A0A432V6U2</accession>
<sequence length="174" mass="18927">MNARFSDYVTSGAFSLTLTRNQISELALAAGGERRIYGASASLERKGLIEPVASRTEDNPLHEQDDQQIEYRLTGAGGLTLALLAQAGLSNSGTDVLAREVDDLRQQLSDANQRAHDAALRTRSMFARLEKAKEKIAQLQAQLAGDKLPILITPADPLPEVPTENLLHPERTDP</sequence>
<evidence type="ECO:0000256" key="1">
    <source>
        <dbReference type="SAM" id="Coils"/>
    </source>
</evidence>
<dbReference type="AlphaFoldDB" id="A0A432V6U2"/>
<protein>
    <submittedName>
        <fullName evidence="3">Uncharacterized protein</fullName>
    </submittedName>
</protein>
<feature type="region of interest" description="Disordered" evidence="2">
    <location>
        <begin position="154"/>
        <end position="174"/>
    </location>
</feature>
<proteinExistence type="predicted"/>
<dbReference type="Proteomes" id="UP000281647">
    <property type="component" value="Unassembled WGS sequence"/>
</dbReference>
<reference evidence="3 4" key="1">
    <citation type="submission" date="2018-11" db="EMBL/GenBank/DDBJ databases">
        <title>Pseudaminobacter arsenicus sp. nov., an arsenic-resistant bacterium isolated from arsenic-rich aquifers.</title>
        <authorList>
            <person name="Mu Y."/>
        </authorList>
    </citation>
    <scope>NUCLEOTIDE SEQUENCE [LARGE SCALE GENOMIC DNA]</scope>
    <source>
        <strain evidence="3 4">CB3</strain>
    </source>
</reference>
<evidence type="ECO:0000313" key="3">
    <source>
        <dbReference type="EMBL" id="RUM97894.1"/>
    </source>
</evidence>
<dbReference type="EMBL" id="RKST01000008">
    <property type="protein sequence ID" value="RUM97894.1"/>
    <property type="molecule type" value="Genomic_DNA"/>
</dbReference>
<gene>
    <name evidence="3" type="ORF">EET67_09755</name>
</gene>
<organism evidence="3 4">
    <name type="scientific">Borborobacter arsenicus</name>
    <dbReference type="NCBI Taxonomy" id="1851146"/>
    <lineage>
        <taxon>Bacteria</taxon>
        <taxon>Pseudomonadati</taxon>
        <taxon>Pseudomonadota</taxon>
        <taxon>Alphaproteobacteria</taxon>
        <taxon>Hyphomicrobiales</taxon>
        <taxon>Phyllobacteriaceae</taxon>
        <taxon>Borborobacter</taxon>
    </lineage>
</organism>